<evidence type="ECO:0000256" key="1">
    <source>
        <dbReference type="ARBA" id="ARBA00004117"/>
    </source>
</evidence>
<organism evidence="8 9">
    <name type="scientific">Weizmannia acidilactici</name>
    <dbReference type="NCBI Taxonomy" id="2607726"/>
    <lineage>
        <taxon>Bacteria</taxon>
        <taxon>Bacillati</taxon>
        <taxon>Bacillota</taxon>
        <taxon>Bacilli</taxon>
        <taxon>Bacillales</taxon>
        <taxon>Bacillaceae</taxon>
        <taxon>Heyndrickxia</taxon>
    </lineage>
</organism>
<dbReference type="NCBIfam" id="TIGR03506">
    <property type="entry name" value="FlgEFG_subfam"/>
    <property type="match status" value="2"/>
</dbReference>
<sequence length="256" mass="27248">MLRSLYSGVSGMKNFQTKLDTIGNNIANVNTYGYKKSRVTFKDAISQTLQGATARTSAQQVGLGSQIGSIDTIDTETSFESTGRTLDLAISGDGYFRVRGNDGQIYYTRAGNFYLDSNGNIVNSDGYSVLGTNGNPIQINSSTVSNFSIASDGTITDQNGATIGTISIATFPNPAGLTRVGGNLFRQSINSGNPNTNITPGSGSNGTIESGYLEMSNVDLSEELTNMIVAERGFQANTRIITTSDEILQELVNLKR</sequence>
<dbReference type="SUPFAM" id="SSF117143">
    <property type="entry name" value="Flagellar hook protein flgE"/>
    <property type="match status" value="1"/>
</dbReference>
<evidence type="ECO:0000256" key="3">
    <source>
        <dbReference type="ARBA" id="ARBA00023143"/>
    </source>
</evidence>
<comment type="caution">
    <text evidence="8">The sequence shown here is derived from an EMBL/GenBank/DDBJ whole genome shotgun (WGS) entry which is preliminary data.</text>
</comment>
<dbReference type="Pfam" id="PF00460">
    <property type="entry name" value="Flg_bb_rod"/>
    <property type="match status" value="1"/>
</dbReference>
<evidence type="ECO:0000313" key="8">
    <source>
        <dbReference type="EMBL" id="GER69041.1"/>
    </source>
</evidence>
<evidence type="ECO:0000259" key="5">
    <source>
        <dbReference type="Pfam" id="PF00460"/>
    </source>
</evidence>
<feature type="domain" description="Flagellar hook protein FlgE/F/G-like D1" evidence="7">
    <location>
        <begin position="89"/>
        <end position="156"/>
    </location>
</feature>
<proteinExistence type="inferred from homology"/>
<dbReference type="Proteomes" id="UP000391919">
    <property type="component" value="Unassembled WGS sequence"/>
</dbReference>
<evidence type="ECO:0000259" key="7">
    <source>
        <dbReference type="Pfam" id="PF22692"/>
    </source>
</evidence>
<dbReference type="InterPro" id="IPR001444">
    <property type="entry name" value="Flag_bb_rod_N"/>
</dbReference>
<protein>
    <submittedName>
        <fullName evidence="8">Flagellar basal-body rod protein FlgG</fullName>
    </submittedName>
</protein>
<dbReference type="PANTHER" id="PTHR30435">
    <property type="entry name" value="FLAGELLAR PROTEIN"/>
    <property type="match status" value="1"/>
</dbReference>
<dbReference type="InterPro" id="IPR037925">
    <property type="entry name" value="FlgE/F/G-like"/>
</dbReference>
<dbReference type="InterPro" id="IPR010930">
    <property type="entry name" value="Flg_bb/hook_C_dom"/>
</dbReference>
<dbReference type="Pfam" id="PF06429">
    <property type="entry name" value="Flg_bbr_C"/>
    <property type="match status" value="1"/>
</dbReference>
<keyword evidence="8" id="KW-0969">Cilium</keyword>
<evidence type="ECO:0000256" key="4">
    <source>
        <dbReference type="RuleBase" id="RU362116"/>
    </source>
</evidence>
<dbReference type="GO" id="GO:0005829">
    <property type="term" value="C:cytosol"/>
    <property type="evidence" value="ECO:0007669"/>
    <property type="project" value="TreeGrafter"/>
</dbReference>
<dbReference type="InterPro" id="IPR020013">
    <property type="entry name" value="Flagellar_FlgE/F/G"/>
</dbReference>
<dbReference type="GO" id="GO:0030694">
    <property type="term" value="C:bacterial-type flagellum basal body, rod"/>
    <property type="evidence" value="ECO:0007669"/>
    <property type="project" value="InterPro"/>
</dbReference>
<dbReference type="RefSeq" id="WP_151679138.1">
    <property type="nucleotide sequence ID" value="NZ_BKZQ01000003.1"/>
</dbReference>
<comment type="subcellular location">
    <subcellularLocation>
        <location evidence="1 4">Bacterial flagellum basal body</location>
    </subcellularLocation>
</comment>
<dbReference type="InterPro" id="IPR012836">
    <property type="entry name" value="FlgF"/>
</dbReference>
<dbReference type="AlphaFoldDB" id="A0A5J4JBB1"/>
<dbReference type="InterPro" id="IPR019776">
    <property type="entry name" value="Flagellar_basal_body_rod_CS"/>
</dbReference>
<dbReference type="PROSITE" id="PS00588">
    <property type="entry name" value="FLAGELLA_BB_ROD"/>
    <property type="match status" value="1"/>
</dbReference>
<dbReference type="Pfam" id="PF22692">
    <property type="entry name" value="LlgE_F_G_D1"/>
    <property type="match status" value="1"/>
</dbReference>
<accession>A0A5J4JBB1</accession>
<keyword evidence="8" id="KW-0966">Cell projection</keyword>
<dbReference type="GO" id="GO:0071978">
    <property type="term" value="P:bacterial-type flagellum-dependent swarming motility"/>
    <property type="evidence" value="ECO:0007669"/>
    <property type="project" value="TreeGrafter"/>
</dbReference>
<reference evidence="8 9" key="1">
    <citation type="submission" date="2019-09" db="EMBL/GenBank/DDBJ databases">
        <title>Draft genome sequence of Bacillus sp. JC-7.</title>
        <authorList>
            <person name="Tanaka N."/>
            <person name="Shiwa Y."/>
            <person name="Fujita N."/>
            <person name="Tanasupawat S."/>
        </authorList>
    </citation>
    <scope>NUCLEOTIDE SEQUENCE [LARGE SCALE GENOMIC DNA]</scope>
    <source>
        <strain evidence="8 9">JC-7</strain>
    </source>
</reference>
<dbReference type="PANTHER" id="PTHR30435:SF1">
    <property type="entry name" value="FLAGELLAR HOOK PROTEIN FLGE"/>
    <property type="match status" value="1"/>
</dbReference>
<dbReference type="GO" id="GO:0009424">
    <property type="term" value="C:bacterial-type flagellum hook"/>
    <property type="evidence" value="ECO:0007669"/>
    <property type="project" value="TreeGrafter"/>
</dbReference>
<name>A0A5J4JBB1_9BACI</name>
<evidence type="ECO:0000256" key="2">
    <source>
        <dbReference type="ARBA" id="ARBA00009677"/>
    </source>
</evidence>
<comment type="similarity">
    <text evidence="2 4">Belongs to the flagella basal body rod proteins family.</text>
</comment>
<keyword evidence="3 4" id="KW-0975">Bacterial flagellum</keyword>
<dbReference type="InterPro" id="IPR053967">
    <property type="entry name" value="LlgE_F_G-like_D1"/>
</dbReference>
<keyword evidence="9" id="KW-1185">Reference proteome</keyword>
<gene>
    <name evidence="8" type="primary">flgG</name>
    <name evidence="8" type="ORF">BpJC7_03440</name>
</gene>
<dbReference type="NCBIfam" id="TIGR02490">
    <property type="entry name" value="flgF"/>
    <property type="match status" value="1"/>
</dbReference>
<feature type="domain" description="Flagellar basal-body/hook protein C-terminal" evidence="6">
    <location>
        <begin position="210"/>
        <end position="254"/>
    </location>
</feature>
<dbReference type="EMBL" id="BKZQ01000003">
    <property type="protein sequence ID" value="GER69041.1"/>
    <property type="molecule type" value="Genomic_DNA"/>
</dbReference>
<evidence type="ECO:0000259" key="6">
    <source>
        <dbReference type="Pfam" id="PF06429"/>
    </source>
</evidence>
<dbReference type="NCBIfam" id="NF009278">
    <property type="entry name" value="PRK12636.1"/>
    <property type="match status" value="1"/>
</dbReference>
<keyword evidence="8" id="KW-0282">Flagellum</keyword>
<evidence type="ECO:0000313" key="9">
    <source>
        <dbReference type="Proteomes" id="UP000391919"/>
    </source>
</evidence>
<feature type="domain" description="Flagellar basal body rod protein N-terminal" evidence="5">
    <location>
        <begin position="5"/>
        <end position="35"/>
    </location>
</feature>